<evidence type="ECO:0000313" key="2">
    <source>
        <dbReference type="EMBL" id="TCL36087.1"/>
    </source>
</evidence>
<proteinExistence type="predicted"/>
<feature type="transmembrane region" description="Helical" evidence="1">
    <location>
        <begin position="63"/>
        <end position="88"/>
    </location>
</feature>
<sequence>MPIKWILLTGVLLSYFISPYLPISWGWENSFLEWLQVVILAVGLVLNCKWWHDARSNGYPESACFLFCTSPLWLLMIGRELSWGRVFYPNGFDAVNGPSFVSLAQLPYGAIVNPTLAVIIVVWLFAVIKYGLYKVPYKLLKEKRFPISELAISILALAVAGFGEKKLHLPVMEEFDECIAYLGLILTAYCVKKALSLKKYM</sequence>
<comment type="caution">
    <text evidence="2">The sequence shown here is derived from an EMBL/GenBank/DDBJ whole genome shotgun (WGS) entry which is preliminary data.</text>
</comment>
<feature type="transmembrane region" description="Helical" evidence="1">
    <location>
        <begin position="108"/>
        <end position="133"/>
    </location>
</feature>
<feature type="transmembrane region" description="Helical" evidence="1">
    <location>
        <begin position="31"/>
        <end position="51"/>
    </location>
</feature>
<dbReference type="EMBL" id="SLUI01000009">
    <property type="protein sequence ID" value="TCL36087.1"/>
    <property type="molecule type" value="Genomic_DNA"/>
</dbReference>
<feature type="transmembrane region" description="Helical" evidence="1">
    <location>
        <begin position="145"/>
        <end position="163"/>
    </location>
</feature>
<keyword evidence="1" id="KW-0812">Transmembrane</keyword>
<dbReference type="Proteomes" id="UP000295063">
    <property type="component" value="Unassembled WGS sequence"/>
</dbReference>
<dbReference type="AlphaFoldDB" id="A0A4R1PVB5"/>
<evidence type="ECO:0000256" key="1">
    <source>
        <dbReference type="SAM" id="Phobius"/>
    </source>
</evidence>
<organism evidence="2 3">
    <name type="scientific">Anaerospora hongkongensis</name>
    <dbReference type="NCBI Taxonomy" id="244830"/>
    <lineage>
        <taxon>Bacteria</taxon>
        <taxon>Bacillati</taxon>
        <taxon>Bacillota</taxon>
        <taxon>Negativicutes</taxon>
        <taxon>Selenomonadales</taxon>
        <taxon>Sporomusaceae</taxon>
        <taxon>Anaerospora</taxon>
    </lineage>
</organism>
<feature type="transmembrane region" description="Helical" evidence="1">
    <location>
        <begin position="179"/>
        <end position="195"/>
    </location>
</feature>
<keyword evidence="1" id="KW-1133">Transmembrane helix</keyword>
<accession>A0A4R1PVB5</accession>
<keyword evidence="1" id="KW-0472">Membrane</keyword>
<keyword evidence="3" id="KW-1185">Reference proteome</keyword>
<gene>
    <name evidence="2" type="ORF">EV210_10936</name>
</gene>
<protein>
    <submittedName>
        <fullName evidence="2">Uncharacterized protein</fullName>
    </submittedName>
</protein>
<evidence type="ECO:0000313" key="3">
    <source>
        <dbReference type="Proteomes" id="UP000295063"/>
    </source>
</evidence>
<dbReference type="RefSeq" id="WP_132081694.1">
    <property type="nucleotide sequence ID" value="NZ_SLUI01000009.1"/>
</dbReference>
<reference evidence="2 3" key="1">
    <citation type="submission" date="2019-03" db="EMBL/GenBank/DDBJ databases">
        <title>Genomic Encyclopedia of Type Strains, Phase IV (KMG-IV): sequencing the most valuable type-strain genomes for metagenomic binning, comparative biology and taxonomic classification.</title>
        <authorList>
            <person name="Goeker M."/>
        </authorList>
    </citation>
    <scope>NUCLEOTIDE SEQUENCE [LARGE SCALE GENOMIC DNA]</scope>
    <source>
        <strain evidence="2 3">DSM 15969</strain>
    </source>
</reference>
<feature type="transmembrane region" description="Helical" evidence="1">
    <location>
        <begin position="5"/>
        <end position="25"/>
    </location>
</feature>
<dbReference type="OrthoDB" id="1679451at2"/>
<name>A0A4R1PVB5_9FIRM</name>